<accession>F9U5L7</accession>
<dbReference type="STRING" id="768671.ThimaDRAFT_0218"/>
<protein>
    <submittedName>
        <fullName evidence="2">Heavy metal efflux pump, CzcA family</fullName>
    </submittedName>
</protein>
<dbReference type="Gene3D" id="3.30.70.1430">
    <property type="entry name" value="Multidrug efflux transporter AcrB pore domain"/>
    <property type="match status" value="1"/>
</dbReference>
<dbReference type="Pfam" id="PF00873">
    <property type="entry name" value="ACR_tran"/>
    <property type="match status" value="2"/>
</dbReference>
<keyword evidence="1" id="KW-0812">Transmembrane</keyword>
<dbReference type="SUPFAM" id="SSF82866">
    <property type="entry name" value="Multidrug efflux transporter AcrB transmembrane domain"/>
    <property type="match status" value="2"/>
</dbReference>
<dbReference type="InterPro" id="IPR001036">
    <property type="entry name" value="Acrflvin-R"/>
</dbReference>
<dbReference type="PATRIC" id="fig|768671.3.peg.249"/>
<feature type="transmembrane region" description="Helical" evidence="1">
    <location>
        <begin position="443"/>
        <end position="460"/>
    </location>
</feature>
<dbReference type="Gene3D" id="1.20.1640.10">
    <property type="entry name" value="Multidrug efflux transporter AcrB transmembrane domain"/>
    <property type="match status" value="2"/>
</dbReference>
<feature type="transmembrane region" description="Helical" evidence="1">
    <location>
        <begin position="480"/>
        <end position="499"/>
    </location>
</feature>
<dbReference type="PANTHER" id="PTHR32063:SF19">
    <property type="entry name" value="CATION EFFLUX SYSTEM PROTEIN CUSA"/>
    <property type="match status" value="1"/>
</dbReference>
<reference evidence="2 3" key="1">
    <citation type="submission" date="2011-06" db="EMBL/GenBank/DDBJ databases">
        <title>The draft genome of Thiocapsa marina 5811.</title>
        <authorList>
            <consortium name="US DOE Joint Genome Institute (JGI-PGF)"/>
            <person name="Lucas S."/>
            <person name="Han J."/>
            <person name="Cheng J.-F."/>
            <person name="Goodwin L."/>
            <person name="Pitluck S."/>
            <person name="Peters L."/>
            <person name="Land M.L."/>
            <person name="Hauser L."/>
            <person name="Vogl K."/>
            <person name="Liu Z."/>
            <person name="Imhoff J."/>
            <person name="Thiel V."/>
            <person name="Frigaard N.-U."/>
            <person name="Bryant D."/>
            <person name="Woyke T.J."/>
        </authorList>
    </citation>
    <scope>NUCLEOTIDE SEQUENCE [LARGE SCALE GENOMIC DNA]</scope>
    <source>
        <strain evidence="2 3">5811</strain>
    </source>
</reference>
<dbReference type="PANTHER" id="PTHR32063">
    <property type="match status" value="1"/>
</dbReference>
<proteinExistence type="predicted"/>
<evidence type="ECO:0000313" key="2">
    <source>
        <dbReference type="EMBL" id="EGV20440.1"/>
    </source>
</evidence>
<dbReference type="AlphaFoldDB" id="F9U5L7"/>
<keyword evidence="1" id="KW-1133">Transmembrane helix</keyword>
<feature type="transmembrane region" description="Helical" evidence="1">
    <location>
        <begin position="924"/>
        <end position="943"/>
    </location>
</feature>
<dbReference type="Proteomes" id="UP000005459">
    <property type="component" value="Unassembled WGS sequence"/>
</dbReference>
<keyword evidence="1" id="KW-0472">Membrane</keyword>
<organism evidence="2 3">
    <name type="scientific">Thiocapsa marina 5811</name>
    <dbReference type="NCBI Taxonomy" id="768671"/>
    <lineage>
        <taxon>Bacteria</taxon>
        <taxon>Pseudomonadati</taxon>
        <taxon>Pseudomonadota</taxon>
        <taxon>Gammaproteobacteria</taxon>
        <taxon>Chromatiales</taxon>
        <taxon>Chromatiaceae</taxon>
        <taxon>Thiocapsa</taxon>
    </lineage>
</organism>
<dbReference type="OrthoDB" id="9758297at2"/>
<feature type="transmembrane region" description="Helical" evidence="1">
    <location>
        <begin position="389"/>
        <end position="410"/>
    </location>
</feature>
<dbReference type="EMBL" id="AFWV01000001">
    <property type="protein sequence ID" value="EGV20440.1"/>
    <property type="molecule type" value="Genomic_DNA"/>
</dbReference>
<dbReference type="Gene3D" id="3.30.2090.10">
    <property type="entry name" value="Multidrug efflux transporter AcrB TolC docking domain, DN and DC subdomains"/>
    <property type="match status" value="2"/>
</dbReference>
<dbReference type="InterPro" id="IPR027463">
    <property type="entry name" value="AcrB_DN_DC_subdom"/>
</dbReference>
<dbReference type="SUPFAM" id="SSF82693">
    <property type="entry name" value="Multidrug efflux transporter AcrB pore domain, PN1, PN2, PC1 and PC2 subdomains"/>
    <property type="match status" value="2"/>
</dbReference>
<dbReference type="GO" id="GO:0042910">
    <property type="term" value="F:xenobiotic transmembrane transporter activity"/>
    <property type="evidence" value="ECO:0007669"/>
    <property type="project" value="TreeGrafter"/>
</dbReference>
<gene>
    <name evidence="2" type="ORF">ThimaDRAFT_0218</name>
</gene>
<dbReference type="RefSeq" id="WP_007191096.1">
    <property type="nucleotide sequence ID" value="NZ_AFWV01000001.1"/>
</dbReference>
<feature type="transmembrane region" description="Helical" evidence="1">
    <location>
        <begin position="1035"/>
        <end position="1056"/>
    </location>
</feature>
<feature type="transmembrane region" description="Helical" evidence="1">
    <location>
        <begin position="531"/>
        <end position="555"/>
    </location>
</feature>
<name>F9U5L7_9GAMM</name>
<feature type="transmembrane region" description="Helical" evidence="1">
    <location>
        <begin position="950"/>
        <end position="970"/>
    </location>
</feature>
<evidence type="ECO:0000313" key="3">
    <source>
        <dbReference type="Proteomes" id="UP000005459"/>
    </source>
</evidence>
<feature type="transmembrane region" description="Helical" evidence="1">
    <location>
        <begin position="976"/>
        <end position="1000"/>
    </location>
</feature>
<feature type="transmembrane region" description="Helical" evidence="1">
    <location>
        <begin position="1062"/>
        <end position="1087"/>
    </location>
</feature>
<keyword evidence="3" id="KW-1185">Reference proteome</keyword>
<dbReference type="GO" id="GO:0005886">
    <property type="term" value="C:plasma membrane"/>
    <property type="evidence" value="ECO:0007669"/>
    <property type="project" value="TreeGrafter"/>
</dbReference>
<dbReference type="PRINTS" id="PR00702">
    <property type="entry name" value="ACRIFLAVINRP"/>
</dbReference>
<sequence length="1096" mass="119124">MKQVILWSLRNRLLVLLSAVLLTAWGIAALKQTPLDAIPDLSDVQVIVRTTFPGQSPQVVEEQVTYPITTTMLAVPGARVVRGYSFFGDSFVYILFEDGTDLYWARSRVLEYLNQAAASLPEGVQPRLGPDATGVGWVFSYALVDRSGRHDLSQLRSLQDWFLKFELQSVPGVAEVATVGGMVREYQIVVDPEKLRAFGIPLSRVSDAVRDANQEAGGSVIERGEAEYMIRTRGYLTGVEDIETIPVDVTEAGTPVLLRDLARVQIGPEMRRAVADLDGEGEITGGIIVMRYGENALATIAAVKTKLDDLRAGLPEGVEILVTYDRSELILAAVDNLKSKLIEELIVVALVCLVFLFHLRSAFVAIVSLPLGILIAFIIMNAQGINANIMSLGGIAIAIGTMVDAAIVMIENAHKHLERAGPNLSLERHWEVIGEAATEVGPALFFSLLIVTVSFLPVFALESQEGRLFSPLAFTKTYAMAAAAGLAVTLVPVLMGYLIRGRIPREDANPLNRFLIRAYRPLLNGVLRSPYLVVSLSVLILFSTLIPLAGVGGLLAPLKWPLQAVGLVVEQGPHRDAEARIEGWQADLASAWQATFSGVPVLGEWHLGLGSEFMPELDEGDLMYMPTTLPGISIGKAGELLRQTDRLIASLPEVERVFGKVGRAETATDPAPLTMIETLIQFKPREEWREGMTLDGLIAELDALVDIPGLANAWVMPIKTRIDMLATGIKTPLGVKISGPDLAEIERIGGEVEQALMQIEGTASAYSERAAQGRYIEIRPDRVAAARVGLNIGDINRIVAAGLGGATVTRTVEGLERYPVSVRFPREQRDDLQKLRELPIVTPTGAQIPLGQIAEVVVVDGADMLRSENARLNGWVFVDIRGRDLGRYIADAQAVVRDRVALPPGYSIAWSGQYEYMLRAQAKLTQVVPVALALIFLLLYLTFRSTAEALLVMLSLPFALVGGFWLIYLLGYNLSVAVAVGFIALAGVAAEFGVIMLVYLDNAVKQWREEGRLRDEADLLDAIIEGAVMRIRPKAMTVATIFAGLLPIILGTGVGSEVMRRIAAPMVGGMITAPLLSLFVIPALFLIRHRQAFRSS</sequence>
<dbReference type="eggNOG" id="COG3696">
    <property type="taxonomic scope" value="Bacteria"/>
</dbReference>
<evidence type="ECO:0000256" key="1">
    <source>
        <dbReference type="SAM" id="Phobius"/>
    </source>
</evidence>
<dbReference type="SUPFAM" id="SSF82714">
    <property type="entry name" value="Multidrug efflux transporter AcrB TolC docking domain, DN and DC subdomains"/>
    <property type="match status" value="2"/>
</dbReference>
<feature type="transmembrane region" description="Helical" evidence="1">
    <location>
        <begin position="362"/>
        <end position="383"/>
    </location>
</feature>
<feature type="transmembrane region" description="Helical" evidence="1">
    <location>
        <begin position="341"/>
        <end position="357"/>
    </location>
</feature>